<keyword evidence="3" id="KW-1185">Reference proteome</keyword>
<accession>A0A835QMB5</accession>
<sequence>MVGTPPDRTVVQRGRAGEDEAVTWCRRRDRPSIRAGIPYGGLDQPPTESGQILTNMGPILGLAHP</sequence>
<evidence type="ECO:0000313" key="2">
    <source>
        <dbReference type="EMBL" id="KAG0476015.1"/>
    </source>
</evidence>
<protein>
    <submittedName>
        <fullName evidence="2">Uncharacterized protein</fullName>
    </submittedName>
</protein>
<comment type="caution">
    <text evidence="2">The sequence shown here is derived from an EMBL/GenBank/DDBJ whole genome shotgun (WGS) entry which is preliminary data.</text>
</comment>
<gene>
    <name evidence="2" type="ORF">HPP92_012856</name>
</gene>
<name>A0A835QMB5_VANPL</name>
<dbReference type="EMBL" id="JADCNL010000006">
    <property type="protein sequence ID" value="KAG0476015.1"/>
    <property type="molecule type" value="Genomic_DNA"/>
</dbReference>
<dbReference type="AlphaFoldDB" id="A0A835QMB5"/>
<evidence type="ECO:0000313" key="3">
    <source>
        <dbReference type="Proteomes" id="UP000636800"/>
    </source>
</evidence>
<evidence type="ECO:0000256" key="1">
    <source>
        <dbReference type="SAM" id="MobiDB-lite"/>
    </source>
</evidence>
<feature type="region of interest" description="Disordered" evidence="1">
    <location>
        <begin position="33"/>
        <end position="65"/>
    </location>
</feature>
<dbReference type="OrthoDB" id="359154at2759"/>
<dbReference type="Proteomes" id="UP000636800">
    <property type="component" value="Chromosome 6"/>
</dbReference>
<organism evidence="2 3">
    <name type="scientific">Vanilla planifolia</name>
    <name type="common">Vanilla</name>
    <dbReference type="NCBI Taxonomy" id="51239"/>
    <lineage>
        <taxon>Eukaryota</taxon>
        <taxon>Viridiplantae</taxon>
        <taxon>Streptophyta</taxon>
        <taxon>Embryophyta</taxon>
        <taxon>Tracheophyta</taxon>
        <taxon>Spermatophyta</taxon>
        <taxon>Magnoliopsida</taxon>
        <taxon>Liliopsida</taxon>
        <taxon>Asparagales</taxon>
        <taxon>Orchidaceae</taxon>
        <taxon>Vanilloideae</taxon>
        <taxon>Vanilleae</taxon>
        <taxon>Vanilla</taxon>
    </lineage>
</organism>
<reference evidence="2 3" key="1">
    <citation type="journal article" date="2020" name="Nat. Food">
        <title>A phased Vanilla planifolia genome enables genetic improvement of flavour and production.</title>
        <authorList>
            <person name="Hasing T."/>
            <person name="Tang H."/>
            <person name="Brym M."/>
            <person name="Khazi F."/>
            <person name="Huang T."/>
            <person name="Chambers A.H."/>
        </authorList>
    </citation>
    <scope>NUCLEOTIDE SEQUENCE [LARGE SCALE GENOMIC DNA]</scope>
    <source>
        <tissue evidence="2">Leaf</tissue>
    </source>
</reference>
<proteinExistence type="predicted"/>